<evidence type="ECO:0000313" key="3">
    <source>
        <dbReference type="Proteomes" id="UP000677126"/>
    </source>
</evidence>
<keyword evidence="1" id="KW-0812">Transmembrane</keyword>
<reference evidence="2 3" key="1">
    <citation type="journal article" date="2021" name="Int. J. Syst. Evol. Microbiol.">
        <title>Novosphingobium decolorationis sp. nov., an aniline blue-decolourizing bacterium isolated from East Pacific sediment.</title>
        <authorList>
            <person name="Chen X."/>
            <person name="Dong B."/>
            <person name="Chen T."/>
            <person name="Ren N."/>
            <person name="Wang J."/>
            <person name="Xu Y."/>
            <person name="Yang J."/>
            <person name="Zhu S."/>
            <person name="Chen J."/>
        </authorList>
    </citation>
    <scope>NUCLEOTIDE SEQUENCE [LARGE SCALE GENOMIC DNA]</scope>
    <source>
        <strain evidence="2 3">502str22</strain>
    </source>
</reference>
<protein>
    <submittedName>
        <fullName evidence="2">Uncharacterized protein</fullName>
    </submittedName>
</protein>
<feature type="transmembrane region" description="Helical" evidence="1">
    <location>
        <begin position="50"/>
        <end position="73"/>
    </location>
</feature>
<keyword evidence="1" id="KW-1133">Transmembrane helix</keyword>
<evidence type="ECO:0000313" key="2">
    <source>
        <dbReference type="EMBL" id="QVM82956.1"/>
    </source>
</evidence>
<name>A0ABX8E4H1_9SPHN</name>
<dbReference type="Proteomes" id="UP000677126">
    <property type="component" value="Chromosome"/>
</dbReference>
<organism evidence="2 3">
    <name type="scientific">Novosphingobium decolorationis</name>
    <dbReference type="NCBI Taxonomy" id="2698673"/>
    <lineage>
        <taxon>Bacteria</taxon>
        <taxon>Pseudomonadati</taxon>
        <taxon>Pseudomonadota</taxon>
        <taxon>Alphaproteobacteria</taxon>
        <taxon>Sphingomonadales</taxon>
        <taxon>Sphingomonadaceae</taxon>
        <taxon>Novosphingobium</taxon>
    </lineage>
</organism>
<dbReference type="RefSeq" id="WP_213502241.1">
    <property type="nucleotide sequence ID" value="NZ_CP054856.1"/>
</dbReference>
<sequence length="90" mass="9813">MMESLATFGAQILIAAAYFAIFAASTWIGWKLSEIALPGHKHSEERGCIAMAIFSAICFMALGAIFFPAIHAIESFSCRNAKDYALCMDE</sequence>
<keyword evidence="3" id="KW-1185">Reference proteome</keyword>
<evidence type="ECO:0000256" key="1">
    <source>
        <dbReference type="SAM" id="Phobius"/>
    </source>
</evidence>
<keyword evidence="1" id="KW-0472">Membrane</keyword>
<accession>A0ABX8E4H1</accession>
<proteinExistence type="predicted"/>
<dbReference type="EMBL" id="CP054856">
    <property type="protein sequence ID" value="QVM82956.1"/>
    <property type="molecule type" value="Genomic_DNA"/>
</dbReference>
<gene>
    <name evidence="2" type="ORF">HT578_03845</name>
</gene>
<feature type="transmembrane region" description="Helical" evidence="1">
    <location>
        <begin position="12"/>
        <end position="30"/>
    </location>
</feature>